<accession>A0A1I7N403</accession>
<keyword evidence="1" id="KW-0233">DNA recombination</keyword>
<gene>
    <name evidence="3" type="ORF">SAMN04488557_1242</name>
</gene>
<dbReference type="Proteomes" id="UP000199423">
    <property type="component" value="Unassembled WGS sequence"/>
</dbReference>
<evidence type="ECO:0000313" key="4">
    <source>
        <dbReference type="Proteomes" id="UP000199423"/>
    </source>
</evidence>
<feature type="compositionally biased region" description="Polar residues" evidence="2">
    <location>
        <begin position="405"/>
        <end position="427"/>
    </location>
</feature>
<name>A0A1I7N403_9HYPH</name>
<reference evidence="4" key="1">
    <citation type="submission" date="2016-10" db="EMBL/GenBank/DDBJ databases">
        <authorList>
            <person name="Varghese N."/>
            <person name="Submissions S."/>
        </authorList>
    </citation>
    <scope>NUCLEOTIDE SEQUENCE [LARGE SCALE GENOMIC DNA]</scope>
    <source>
        <strain evidence="4">DSM 1565</strain>
    </source>
</reference>
<evidence type="ECO:0000256" key="2">
    <source>
        <dbReference type="SAM" id="MobiDB-lite"/>
    </source>
</evidence>
<dbReference type="Gene3D" id="1.10.443.10">
    <property type="entry name" value="Intergrase catalytic core"/>
    <property type="match status" value="1"/>
</dbReference>
<dbReference type="GO" id="GO:0006310">
    <property type="term" value="P:DNA recombination"/>
    <property type="evidence" value="ECO:0007669"/>
    <property type="project" value="UniProtKB-KW"/>
</dbReference>
<evidence type="ECO:0000256" key="1">
    <source>
        <dbReference type="ARBA" id="ARBA00023172"/>
    </source>
</evidence>
<keyword evidence="4" id="KW-1185">Reference proteome</keyword>
<dbReference type="SUPFAM" id="SSF56349">
    <property type="entry name" value="DNA breaking-rejoining enzymes"/>
    <property type="match status" value="1"/>
</dbReference>
<evidence type="ECO:0000313" key="3">
    <source>
        <dbReference type="EMBL" id="SFV29397.1"/>
    </source>
</evidence>
<dbReference type="InterPro" id="IPR013762">
    <property type="entry name" value="Integrase-like_cat_sf"/>
</dbReference>
<sequence>MQNPQKRRRRRSTLKPANWPRYMVAKQLGGSGICYYWAPATRDLKAGCPVHRQSLGNSYAGAIARAELLNHHLDAWRLRPETPPDLDARGDMGSLDWLVERYKRSRAWEKVSARSRLEYQKVFDLVLLYQTKDGGRLGQLKATSMSARAVDTLYAKLQPGKRVERRLRTANLAITIMARAWDAVHRLYPKTIPSENPFRGVELDYNTSTTRPASREEAYALHKALIAVGEIHLAAVPLICFEWHQRPENVLAGHLTWTDYRPTERPDAVRILHHKTGELVWLPLSDEDGPLFPELTAYLEGLDRLGVPVVLMMPKRGKSKPARPFKMRDARARVRKAATKAKLARDLTLAACRHGGLTELGDAELTEQGVMALSGHKTPEAARLYVKRTETQRVTAARRRRAWIESNQNREQSAAKSRNEASTAESE</sequence>
<feature type="region of interest" description="Disordered" evidence="2">
    <location>
        <begin position="397"/>
        <end position="427"/>
    </location>
</feature>
<dbReference type="GO" id="GO:0015074">
    <property type="term" value="P:DNA integration"/>
    <property type="evidence" value="ECO:0007669"/>
    <property type="project" value="InterPro"/>
</dbReference>
<proteinExistence type="predicted"/>
<dbReference type="InterPro" id="IPR011010">
    <property type="entry name" value="DNA_brk_join_enz"/>
</dbReference>
<dbReference type="AlphaFoldDB" id="A0A1I7N403"/>
<evidence type="ECO:0008006" key="5">
    <source>
        <dbReference type="Google" id="ProtNLM"/>
    </source>
</evidence>
<dbReference type="EMBL" id="FPCH01000001">
    <property type="protein sequence ID" value="SFV29397.1"/>
    <property type="molecule type" value="Genomic_DNA"/>
</dbReference>
<organism evidence="3 4">
    <name type="scientific">Hyphomicrobium facile</name>
    <dbReference type="NCBI Taxonomy" id="51670"/>
    <lineage>
        <taxon>Bacteria</taxon>
        <taxon>Pseudomonadati</taxon>
        <taxon>Pseudomonadota</taxon>
        <taxon>Alphaproteobacteria</taxon>
        <taxon>Hyphomicrobiales</taxon>
        <taxon>Hyphomicrobiaceae</taxon>
        <taxon>Hyphomicrobium</taxon>
    </lineage>
</organism>
<protein>
    <recommendedName>
        <fullName evidence="5">Phage integrase family protein</fullName>
    </recommendedName>
</protein>
<dbReference type="GO" id="GO:0003677">
    <property type="term" value="F:DNA binding"/>
    <property type="evidence" value="ECO:0007669"/>
    <property type="project" value="InterPro"/>
</dbReference>